<sequence>MLKTLKFLAYTVAAAVIVVLIVTLLTPVQNGWRYLIHGGLNYPGRLGPLNDEELRWAKIAWRYFQNNTQPSTGLVNAQDNYPNTSPWQIGDTLVALTAARQLGLMEQQEFDQRLSKILTTLNRLPLTPPGVPNLLYDTVKGTPITPDHQPYPTGWAVRDIARLMLGLHMAASYSPEYASFIEKVILRWNFCSIVTPDGQLQNAHAQQKQWRKQVESDVGFGSYSTSVFELWGFRPAPMEKIPFKNAIINGIQIAFSAEDPRVSGVPVVVESTPYLLDGLEFSWKFPAPTGATVSLQYQRAQAIYQVQESRWQLDKLLTARADFARTEAPWLVHGSIFANGYPWNTLADDGTYRPDLALLSTRAIFGLWVLWDTPFTDALMQLGRWHNDEQRGWFEGRYENGGGHNRAFSLTTNAMVLESLFYKSNYGALIRKSPETGYLDAQMKDVFNWPNHCLPQERAHLPKAGGQ</sequence>
<feature type="domain" description="DUF3131" evidence="2">
    <location>
        <begin position="55"/>
        <end position="424"/>
    </location>
</feature>
<dbReference type="Proteomes" id="UP001224622">
    <property type="component" value="Unassembled WGS sequence"/>
</dbReference>
<protein>
    <submittedName>
        <fullName evidence="3">DUF3131 domain-containing protein</fullName>
    </submittedName>
</protein>
<name>A0AAJ2DEB4_SERFO</name>
<evidence type="ECO:0000259" key="2">
    <source>
        <dbReference type="Pfam" id="PF11329"/>
    </source>
</evidence>
<keyword evidence="1" id="KW-1133">Transmembrane helix</keyword>
<dbReference type="AlphaFoldDB" id="A0AAJ2DEB4"/>
<evidence type="ECO:0000256" key="1">
    <source>
        <dbReference type="SAM" id="Phobius"/>
    </source>
</evidence>
<dbReference type="EMBL" id="JAVIGA010000033">
    <property type="protein sequence ID" value="MDQ9129280.1"/>
    <property type="molecule type" value="Genomic_DNA"/>
</dbReference>
<dbReference type="InterPro" id="IPR021478">
    <property type="entry name" value="DUF3131"/>
</dbReference>
<feature type="transmembrane region" description="Helical" evidence="1">
    <location>
        <begin position="7"/>
        <end position="25"/>
    </location>
</feature>
<dbReference type="RefSeq" id="WP_261160778.1">
    <property type="nucleotide sequence ID" value="NZ_CAMKVM010000012.1"/>
</dbReference>
<dbReference type="Pfam" id="PF11329">
    <property type="entry name" value="DUF3131"/>
    <property type="match status" value="1"/>
</dbReference>
<reference evidence="3" key="1">
    <citation type="submission" date="2023-08" db="EMBL/GenBank/DDBJ databases">
        <title>The Comparative Genomic Analysis of Yersiniaceae from Polar Regions.</title>
        <authorList>
            <person name="Goncharov A."/>
            <person name="Aslanov B."/>
            <person name="Kolodzhieva V."/>
            <person name="Azarov D."/>
            <person name="Mochov A."/>
            <person name="Lebedeva E."/>
        </authorList>
    </citation>
    <scope>NUCLEOTIDE SEQUENCE</scope>
    <source>
        <strain evidence="3">Vf</strain>
    </source>
</reference>
<evidence type="ECO:0000313" key="4">
    <source>
        <dbReference type="Proteomes" id="UP001224622"/>
    </source>
</evidence>
<keyword evidence="1" id="KW-0812">Transmembrane</keyword>
<organism evidence="3 4">
    <name type="scientific">Serratia fonticola</name>
    <dbReference type="NCBI Taxonomy" id="47917"/>
    <lineage>
        <taxon>Bacteria</taxon>
        <taxon>Pseudomonadati</taxon>
        <taxon>Pseudomonadota</taxon>
        <taxon>Gammaproteobacteria</taxon>
        <taxon>Enterobacterales</taxon>
        <taxon>Yersiniaceae</taxon>
        <taxon>Serratia</taxon>
    </lineage>
</organism>
<evidence type="ECO:0000313" key="3">
    <source>
        <dbReference type="EMBL" id="MDQ9129280.1"/>
    </source>
</evidence>
<proteinExistence type="predicted"/>
<dbReference type="Gene3D" id="1.50.10.140">
    <property type="match status" value="1"/>
</dbReference>
<gene>
    <name evidence="3" type="ORF">RDT67_22940</name>
</gene>
<accession>A0AAJ2DEB4</accession>
<comment type="caution">
    <text evidence="3">The sequence shown here is derived from an EMBL/GenBank/DDBJ whole genome shotgun (WGS) entry which is preliminary data.</text>
</comment>
<keyword evidence="1" id="KW-0472">Membrane</keyword>